<reference evidence="1 2" key="1">
    <citation type="submission" date="2015-08" db="EMBL/GenBank/DDBJ databases">
        <authorList>
            <person name="Babu N.S."/>
            <person name="Beckwith C.J."/>
            <person name="Beseler K.G."/>
            <person name="Brison A."/>
            <person name="Carone J.V."/>
            <person name="Caskin T.P."/>
            <person name="Diamond M."/>
            <person name="Durham M.E."/>
            <person name="Foxe J.M."/>
            <person name="Go M."/>
            <person name="Henderson B.A."/>
            <person name="Jones I.B."/>
            <person name="McGettigan J.A."/>
            <person name="Micheletti S.J."/>
            <person name="Nasrallah M.E."/>
            <person name="Ortiz D."/>
            <person name="Piller C.R."/>
            <person name="Privatt S.R."/>
            <person name="Schneider S.L."/>
            <person name="Sharp S."/>
            <person name="Smith T.C."/>
            <person name="Stanton J.D."/>
            <person name="Ullery H.E."/>
            <person name="Wilson R.J."/>
            <person name="Serrano M.G."/>
            <person name="Buck G."/>
            <person name="Lee V."/>
            <person name="Wang Y."/>
            <person name="Carvalho R."/>
            <person name="Voegtly L."/>
            <person name="Shi R."/>
            <person name="Duckworth R."/>
            <person name="Johnson A."/>
            <person name="Loviza R."/>
            <person name="Walstead R."/>
            <person name="Shah Z."/>
            <person name="Kiflezghi M."/>
            <person name="Wade K."/>
            <person name="Ball S.L."/>
            <person name="Bradley K.W."/>
            <person name="Asai D.J."/>
            <person name="Bowman C.A."/>
            <person name="Russell D.A."/>
            <person name="Pope W.H."/>
            <person name="Jacobs-Sera D."/>
            <person name="Hendrix R.W."/>
            <person name="Hatfull G.F."/>
        </authorList>
    </citation>
    <scope>NUCLEOTIDE SEQUENCE [LARGE SCALE GENOMIC DNA]</scope>
    <source>
        <strain evidence="1 2">DSM 27648</strain>
    </source>
</reference>
<keyword evidence="2" id="KW-1185">Reference proteome</keyword>
<evidence type="ECO:0000313" key="1">
    <source>
        <dbReference type="EMBL" id="AKV02298.1"/>
    </source>
</evidence>
<dbReference type="STRING" id="1391654.AKJ09_08961"/>
<protein>
    <submittedName>
        <fullName evidence="1">Uncharacterized protein</fullName>
    </submittedName>
</protein>
<dbReference type="AlphaFoldDB" id="A0A0K1Q989"/>
<evidence type="ECO:0000313" key="2">
    <source>
        <dbReference type="Proteomes" id="UP000064967"/>
    </source>
</evidence>
<proteinExistence type="predicted"/>
<dbReference type="KEGG" id="llu:AKJ09_08961"/>
<dbReference type="Proteomes" id="UP000064967">
    <property type="component" value="Chromosome"/>
</dbReference>
<sequence length="63" mass="7184">MAHIQRVAQIMRISSKCVRESHSVVRLAVASTRTNSGYRKEVSRCGPLEKPSLIFENHRSYDP</sequence>
<organism evidence="1 2">
    <name type="scientific">Labilithrix luteola</name>
    <dbReference type="NCBI Taxonomy" id="1391654"/>
    <lineage>
        <taxon>Bacteria</taxon>
        <taxon>Pseudomonadati</taxon>
        <taxon>Myxococcota</taxon>
        <taxon>Polyangia</taxon>
        <taxon>Polyangiales</taxon>
        <taxon>Labilitrichaceae</taxon>
        <taxon>Labilithrix</taxon>
    </lineage>
</organism>
<name>A0A0K1Q989_9BACT</name>
<accession>A0A0K1Q989</accession>
<dbReference type="EMBL" id="CP012333">
    <property type="protein sequence ID" value="AKV02298.1"/>
    <property type="molecule type" value="Genomic_DNA"/>
</dbReference>
<gene>
    <name evidence="1" type="ORF">AKJ09_08961</name>
</gene>